<reference evidence="1" key="1">
    <citation type="submission" date="2022-02" db="EMBL/GenBank/DDBJ databases">
        <authorList>
            <person name="Henning P.M."/>
            <person name="McCubbin A.G."/>
            <person name="Shore J.S."/>
        </authorList>
    </citation>
    <scope>NUCLEOTIDE SEQUENCE</scope>
    <source>
        <strain evidence="1">F60SS</strain>
        <tissue evidence="1">Leaves</tissue>
    </source>
</reference>
<name>A0A9Q0J3H8_9ROSI</name>
<accession>A0A9Q0J3H8</accession>
<dbReference type="AlphaFoldDB" id="A0A9Q0J3H8"/>
<organism evidence="1 2">
    <name type="scientific">Turnera subulata</name>
    <dbReference type="NCBI Taxonomy" id="218843"/>
    <lineage>
        <taxon>Eukaryota</taxon>
        <taxon>Viridiplantae</taxon>
        <taxon>Streptophyta</taxon>
        <taxon>Embryophyta</taxon>
        <taxon>Tracheophyta</taxon>
        <taxon>Spermatophyta</taxon>
        <taxon>Magnoliopsida</taxon>
        <taxon>eudicotyledons</taxon>
        <taxon>Gunneridae</taxon>
        <taxon>Pentapetalae</taxon>
        <taxon>rosids</taxon>
        <taxon>fabids</taxon>
        <taxon>Malpighiales</taxon>
        <taxon>Passifloraceae</taxon>
        <taxon>Turnera</taxon>
    </lineage>
</organism>
<sequence>MTISRGISNPLLDALDAFDYEFPGDPDECPPPVTPQHEFHINLFKKFMPVVKDLDPENGANPDGNISIEERYKYDMEMFHCFLLDHTKMPTRISDILLAHNKKIPITRYKEIPLEHGDLKKDFEHMIPEYKKFGAEKVTVPEGCDQRNQRVFRVVGPDFLSNRDKHGREKRKAEAKALAASCTFACSSDDEDSDAPSCMLAYTPIDEEDDVIGPALTIYEQELLGSEGYGITRVPYVYFIGQVFPIDVSDKRDALCVLAISQLEFVNLKHNTYFFPLDYLFYITFGAKDSSGKEYIYQAMVFYKMSVGKPYTMTLVEFRKKPFGV</sequence>
<reference evidence="1" key="2">
    <citation type="journal article" date="2023" name="Plants (Basel)">
        <title>Annotation of the Turnera subulata (Passifloraceae) Draft Genome Reveals the S-Locus Evolved after the Divergence of Turneroideae from Passifloroideae in a Stepwise Manner.</title>
        <authorList>
            <person name="Henning P.M."/>
            <person name="Roalson E.H."/>
            <person name="Mir W."/>
            <person name="McCubbin A.G."/>
            <person name="Shore J.S."/>
        </authorList>
    </citation>
    <scope>NUCLEOTIDE SEQUENCE</scope>
    <source>
        <strain evidence="1">F60SS</strain>
    </source>
</reference>
<dbReference type="Proteomes" id="UP001141552">
    <property type="component" value="Unassembled WGS sequence"/>
</dbReference>
<dbReference type="OrthoDB" id="1650456at2759"/>
<evidence type="ECO:0000313" key="1">
    <source>
        <dbReference type="EMBL" id="KAJ4828196.1"/>
    </source>
</evidence>
<keyword evidence="2" id="KW-1185">Reference proteome</keyword>
<protein>
    <submittedName>
        <fullName evidence="1">Uncharacterized protein</fullName>
    </submittedName>
</protein>
<evidence type="ECO:0000313" key="2">
    <source>
        <dbReference type="Proteomes" id="UP001141552"/>
    </source>
</evidence>
<dbReference type="EMBL" id="JAKUCV010006238">
    <property type="protein sequence ID" value="KAJ4828196.1"/>
    <property type="molecule type" value="Genomic_DNA"/>
</dbReference>
<proteinExistence type="predicted"/>
<gene>
    <name evidence="1" type="ORF">Tsubulata_040482</name>
</gene>
<comment type="caution">
    <text evidence="1">The sequence shown here is derived from an EMBL/GenBank/DDBJ whole genome shotgun (WGS) entry which is preliminary data.</text>
</comment>